<keyword evidence="2" id="KW-1185">Reference proteome</keyword>
<organism evidence="1 2">
    <name type="scientific">Pararge aegeria aegeria</name>
    <dbReference type="NCBI Taxonomy" id="348720"/>
    <lineage>
        <taxon>Eukaryota</taxon>
        <taxon>Metazoa</taxon>
        <taxon>Ecdysozoa</taxon>
        <taxon>Arthropoda</taxon>
        <taxon>Hexapoda</taxon>
        <taxon>Insecta</taxon>
        <taxon>Pterygota</taxon>
        <taxon>Neoptera</taxon>
        <taxon>Endopterygota</taxon>
        <taxon>Lepidoptera</taxon>
        <taxon>Glossata</taxon>
        <taxon>Ditrysia</taxon>
        <taxon>Papilionoidea</taxon>
        <taxon>Nymphalidae</taxon>
        <taxon>Satyrinae</taxon>
        <taxon>Satyrini</taxon>
        <taxon>Parargina</taxon>
        <taxon>Pararge</taxon>
    </lineage>
</organism>
<name>A0A8S4RGS1_9NEOP</name>
<evidence type="ECO:0000313" key="2">
    <source>
        <dbReference type="Proteomes" id="UP000838756"/>
    </source>
</evidence>
<sequence length="133" mass="14556">MGTLLRPHLCRSRCPRTPSYCDLFALSLCNAGGLLQAKGFCRDKVRAVGYTPRALHRDCLAGSLAGSGGGFFYREVSLSVANSLHRRTNTVLSQQRDNESSRYIVVAASARCKDNCIPKTEQSAMPSEHCRCS</sequence>
<proteinExistence type="predicted"/>
<dbReference type="EMBL" id="CAKXAJ010025106">
    <property type="protein sequence ID" value="CAH2235007.1"/>
    <property type="molecule type" value="Genomic_DNA"/>
</dbReference>
<dbReference type="Proteomes" id="UP000838756">
    <property type="component" value="Unassembled WGS sequence"/>
</dbReference>
<reference evidence="1" key="1">
    <citation type="submission" date="2022-03" db="EMBL/GenBank/DDBJ databases">
        <authorList>
            <person name="Lindestad O."/>
        </authorList>
    </citation>
    <scope>NUCLEOTIDE SEQUENCE</scope>
</reference>
<accession>A0A8S4RGS1</accession>
<comment type="caution">
    <text evidence="1">The sequence shown here is derived from an EMBL/GenBank/DDBJ whole genome shotgun (WGS) entry which is preliminary data.</text>
</comment>
<gene>
    <name evidence="1" type="primary">jg19005</name>
    <name evidence="1" type="ORF">PAEG_LOCUS12699</name>
</gene>
<protein>
    <submittedName>
        <fullName evidence="1">Jg19005 protein</fullName>
    </submittedName>
</protein>
<evidence type="ECO:0000313" key="1">
    <source>
        <dbReference type="EMBL" id="CAH2235007.1"/>
    </source>
</evidence>
<dbReference type="AlphaFoldDB" id="A0A8S4RGS1"/>